<feature type="domain" description="Trs120/TRAPPC9 third Ig-like" evidence="6">
    <location>
        <begin position="924"/>
        <end position="1049"/>
    </location>
</feature>
<dbReference type="Pfam" id="PF26254">
    <property type="entry name" value="Ig_TRAPPC9-Trs120_1st"/>
    <property type="match status" value="1"/>
</dbReference>
<dbReference type="OrthoDB" id="27962at2759"/>
<evidence type="ECO:0000259" key="3">
    <source>
        <dbReference type="Pfam" id="PF08626"/>
    </source>
</evidence>
<dbReference type="EMBL" id="NDIQ01000021">
    <property type="protein sequence ID" value="PRT54977.1"/>
    <property type="molecule type" value="Genomic_DNA"/>
</dbReference>
<keyword evidence="2" id="KW-0333">Golgi apparatus</keyword>
<name>A0A2T0FJ52_9ASCO</name>
<accession>A0A2T0FJ52</accession>
<dbReference type="STRING" id="45607.A0A2T0FJ52"/>
<dbReference type="InterPro" id="IPR058568">
    <property type="entry name" value="Ig_TRAPPC9_Trs120_4th"/>
</dbReference>
<dbReference type="InterPro" id="IPR058564">
    <property type="entry name" value="TPR_TRAPPC9_Trs120"/>
</dbReference>
<dbReference type="RefSeq" id="XP_024664922.1">
    <property type="nucleotide sequence ID" value="XM_024809154.1"/>
</dbReference>
<dbReference type="Pfam" id="PF08626">
    <property type="entry name" value="TRAPPC9-Trs120"/>
    <property type="match status" value="1"/>
</dbReference>
<feature type="domain" description="Trs120/TRAPPC9 TPR region" evidence="4">
    <location>
        <begin position="366"/>
        <end position="583"/>
    </location>
</feature>
<dbReference type="InterPro" id="IPR013935">
    <property type="entry name" value="Trs120_TRAPPC9"/>
</dbReference>
<sequence>MDPYSYVAASYIRGLVLPVGQIKDFTFQQYLDRLRSASEVRLLDVSPGTSADHLFFNPQGYPNGRLCFDFSTVPIDPEISALFDLDPWRQQLLVVGIAQHRHADKEQLQQSLVLLKKRYPDAIYRKIFVFGVPDDASAADYDIKGVTTIASSSFASLERAMADLASEILYEMSVYAINRKLGSFKSPALKALDQTNVSLAAAKDFRGHHARKSSLGLTKDGTFSTGLTERLKSRQLGRTKKFMGSFYLMAGRLPDALTEFAEAAQILKQSYDHLWFASTLEQIGVCLLLQQFSEVPVTIPSIAKVTVDADSAGKTAKLAAKSAADAAAAAKLATSRLESPRRGASSQDHLDNEMVAEALQTGRSALATFLPLLMDTVLRFFNRCSPESEEMVPQVVYVESSLRFASLLTALRLGGGWNSASLSAIVRNTPQEKNFSPVGPSVMTIEIWCAHTLSPSLEVLPIATTCRFMSALAKLYWRLGLKRKWSFVIRQLIQRLENEFHENDSEATTVLNGLHPSFLKYVLDTIVVVFDWNTLKIEFLRNFYKLCNRPNYRSVAVKAAWQLLSCGVEVLSASEQAQLYHLIRSERDSAPGQYWDPLLLRDITIKPSSGVLSSTTTNGTASNRSSIVGPPDIIYNPFESQNKLEKMVTIVAGERCIINVRLQNPFQFPLDIFELAVVDEEGNKVCSVDQALTLSPNRVSTIPVTFVPREAGVLTVGGIYAHVGGCSGGLFWLRDPLATLFVSRQKQELETPEWPTHTIKARINEGRPSLVLCENSLPKGWAMLLEGERIPFKAEVQNVSTTDAHIASFGFTDSTVEPLKQAIAAPDATRADIYEYEYFLHKRRAVELISQTSKIASGEVAEFEFTLYGKRGINSAAVLLDYGAGEDYTRRLRIPLNITVFPSVELERVDVLAVGLPGDEPELTIVLDLRNAWRESFEVTLWTKDSSDNEVASVTQTIDSQKSSRFLLPLKWNGVSAEKLAQPIPSLSSRQFVVDSKTTQEQIQSFWLREELLKYIGGTWRLSADGELRSGQVELRGLQLSKKMVAVLRTEPLVIQMEVTTPAPLTIESRAVIRTKIVNKTSKKKYGMLRFIPNDTHNILWAGNLQQPVSIEPESEQSVDLEFLPLAWGSYEWTAIYDVIGGGQALLKTPLLLEVPSIK</sequence>
<dbReference type="InterPro" id="IPR058563">
    <property type="entry name" value="Trs120_TRAPPC9_N"/>
</dbReference>
<dbReference type="AlphaFoldDB" id="A0A2T0FJ52"/>
<dbReference type="InterPro" id="IPR058565">
    <property type="entry name" value="Ig_TRAPPC9_Trs120_1st"/>
</dbReference>
<feature type="domain" description="Trs120/TRAPPC9 first Ig-like" evidence="5">
    <location>
        <begin position="619"/>
        <end position="731"/>
    </location>
</feature>
<reference evidence="8 9" key="1">
    <citation type="submission" date="2017-04" db="EMBL/GenBank/DDBJ databases">
        <title>Genome sequencing of [Candida] sorbophila.</title>
        <authorList>
            <person name="Ahn J.O."/>
        </authorList>
    </citation>
    <scope>NUCLEOTIDE SEQUENCE [LARGE SCALE GENOMIC DNA]</scope>
    <source>
        <strain evidence="8 9">DS02</strain>
    </source>
</reference>
<comment type="caution">
    <text evidence="8">The sequence shown here is derived from an EMBL/GenBank/DDBJ whole genome shotgun (WGS) entry which is preliminary data.</text>
</comment>
<evidence type="ECO:0000313" key="9">
    <source>
        <dbReference type="Proteomes" id="UP000238350"/>
    </source>
</evidence>
<feature type="domain" description="Trs120/TRAPPC9 N-terminal" evidence="3">
    <location>
        <begin position="3"/>
        <end position="302"/>
    </location>
</feature>
<evidence type="ECO:0000259" key="4">
    <source>
        <dbReference type="Pfam" id="PF26251"/>
    </source>
</evidence>
<evidence type="ECO:0000256" key="2">
    <source>
        <dbReference type="ARBA" id="ARBA00023034"/>
    </source>
</evidence>
<organism evidence="8 9">
    <name type="scientific">Wickerhamiella sorbophila</name>
    <dbReference type="NCBI Taxonomy" id="45607"/>
    <lineage>
        <taxon>Eukaryota</taxon>
        <taxon>Fungi</taxon>
        <taxon>Dikarya</taxon>
        <taxon>Ascomycota</taxon>
        <taxon>Saccharomycotina</taxon>
        <taxon>Dipodascomycetes</taxon>
        <taxon>Dipodascales</taxon>
        <taxon>Trichomonascaceae</taxon>
        <taxon>Wickerhamiella</taxon>
    </lineage>
</organism>
<feature type="domain" description="Trs120/TRAPPC9 fourth Ig-like" evidence="7">
    <location>
        <begin position="1065"/>
        <end position="1139"/>
    </location>
</feature>
<dbReference type="Pfam" id="PF26280">
    <property type="entry name" value="Ig_TRAPPC9-Trs120_2nd"/>
    <property type="match status" value="1"/>
</dbReference>
<dbReference type="Pfam" id="PF26282">
    <property type="entry name" value="Ig_TRAPPC9-Trs120_3rd"/>
    <property type="match status" value="1"/>
</dbReference>
<evidence type="ECO:0000259" key="5">
    <source>
        <dbReference type="Pfam" id="PF26254"/>
    </source>
</evidence>
<dbReference type="PANTHER" id="PTHR21512">
    <property type="entry name" value="TRAFFICKING PROTEIN PARTICLE COMPLEX SUBUNIT 9"/>
    <property type="match status" value="1"/>
</dbReference>
<evidence type="ECO:0000256" key="1">
    <source>
        <dbReference type="ARBA" id="ARBA00004555"/>
    </source>
</evidence>
<evidence type="ECO:0000313" key="8">
    <source>
        <dbReference type="EMBL" id="PRT54977.1"/>
    </source>
</evidence>
<dbReference type="PANTHER" id="PTHR21512:SF5">
    <property type="entry name" value="TRAFFICKING PROTEIN PARTICLE COMPLEX SUBUNIT 9"/>
    <property type="match status" value="1"/>
</dbReference>
<comment type="subcellular location">
    <subcellularLocation>
        <location evidence="1">Golgi apparatus</location>
    </subcellularLocation>
</comment>
<keyword evidence="9" id="KW-1185">Reference proteome</keyword>
<evidence type="ECO:0000259" key="7">
    <source>
        <dbReference type="Pfam" id="PF26283"/>
    </source>
</evidence>
<dbReference type="Proteomes" id="UP000238350">
    <property type="component" value="Unassembled WGS sequence"/>
</dbReference>
<dbReference type="GeneID" id="36516345"/>
<dbReference type="InterPro" id="IPR058567">
    <property type="entry name" value="Ig_TRAPPC9_Trs120_3rd"/>
</dbReference>
<protein>
    <submittedName>
        <fullName evidence="8">Uncharacterized protein</fullName>
    </submittedName>
</protein>
<dbReference type="Pfam" id="PF26283">
    <property type="entry name" value="Ig_TRAPPC9-Trs120_4th"/>
    <property type="match status" value="1"/>
</dbReference>
<dbReference type="GO" id="GO:0005802">
    <property type="term" value="C:trans-Golgi network"/>
    <property type="evidence" value="ECO:0007669"/>
    <property type="project" value="TreeGrafter"/>
</dbReference>
<gene>
    <name evidence="8" type="ORF">B9G98_02597</name>
</gene>
<dbReference type="Pfam" id="PF26251">
    <property type="entry name" value="TPR_TRAPPC9-Trs120"/>
    <property type="match status" value="1"/>
</dbReference>
<evidence type="ECO:0000259" key="6">
    <source>
        <dbReference type="Pfam" id="PF26282"/>
    </source>
</evidence>
<proteinExistence type="predicted"/>